<dbReference type="Gene3D" id="1.10.3720.10">
    <property type="entry name" value="MetI-like"/>
    <property type="match status" value="1"/>
</dbReference>
<evidence type="ECO:0000256" key="4">
    <source>
        <dbReference type="ARBA" id="ARBA00022519"/>
    </source>
</evidence>
<evidence type="ECO:0000256" key="3">
    <source>
        <dbReference type="ARBA" id="ARBA00022475"/>
    </source>
</evidence>
<dbReference type="KEGG" id="mey:TM49_03865"/>
<evidence type="ECO:0000256" key="1">
    <source>
        <dbReference type="ARBA" id="ARBA00004429"/>
    </source>
</evidence>
<comment type="subcellular location">
    <subcellularLocation>
        <location evidence="1">Cell inner membrane</location>
        <topology evidence="1">Multi-pass membrane protein</topology>
    </subcellularLocation>
    <subcellularLocation>
        <location evidence="8">Cell membrane</location>
        <topology evidence="8">Multi-pass membrane protein</topology>
    </subcellularLocation>
</comment>
<feature type="transmembrane region" description="Helical" evidence="8">
    <location>
        <begin position="103"/>
        <end position="126"/>
    </location>
</feature>
<keyword evidence="2 8" id="KW-0813">Transport</keyword>
<keyword evidence="3" id="KW-1003">Cell membrane</keyword>
<evidence type="ECO:0000256" key="2">
    <source>
        <dbReference type="ARBA" id="ARBA00022448"/>
    </source>
</evidence>
<accession>A0A0D5LLF5</accession>
<sequence>MEDVNPIPFTFRVIAAVALLVLLVPVGIVVLAGLNSGEYLTFPPEGFSLRWIRNFFVSPTFLPAFKLSFGLALATTLISTFLGTLASIFLTRSTSRSKEFLRAIFFLPVVLPGVVLGIALYVFFIWSNIGLARSLTGLIIGHVLVTMPFVIATVTASLVDLDLSVEEAARSLGASPIQAFTKVTLPLIAPGISAGSIFAFIVSFGQFELTLFLSTPNLQTLPLAIYSSLRYAFEPTAAAAGIFAICLVTVSTLISTRLSNLKKLLSRR</sequence>
<dbReference type="PANTHER" id="PTHR43357:SF4">
    <property type="entry name" value="INNER MEMBRANE ABC TRANSPORTER PERMEASE PROTEIN YDCV"/>
    <property type="match status" value="1"/>
</dbReference>
<dbReference type="PATRIC" id="fig|1486262.3.peg.787"/>
<feature type="transmembrane region" description="Helical" evidence="8">
    <location>
        <begin position="138"/>
        <end position="163"/>
    </location>
</feature>
<evidence type="ECO:0000313" key="10">
    <source>
        <dbReference type="EMBL" id="AJY45019.1"/>
    </source>
</evidence>
<dbReference type="HOGENOM" id="CLU_016047_3_1_5"/>
<evidence type="ECO:0000256" key="7">
    <source>
        <dbReference type="ARBA" id="ARBA00023136"/>
    </source>
</evidence>
<dbReference type="CDD" id="cd06261">
    <property type="entry name" value="TM_PBP2"/>
    <property type="match status" value="1"/>
</dbReference>
<evidence type="ECO:0000256" key="8">
    <source>
        <dbReference type="RuleBase" id="RU363032"/>
    </source>
</evidence>
<dbReference type="Proteomes" id="UP000032611">
    <property type="component" value="Chromosome"/>
</dbReference>
<dbReference type="AlphaFoldDB" id="A0A0D5LLF5"/>
<dbReference type="EMBL" id="CP010803">
    <property type="protein sequence ID" value="AJY45019.1"/>
    <property type="molecule type" value="Genomic_DNA"/>
</dbReference>
<dbReference type="PROSITE" id="PS50928">
    <property type="entry name" value="ABC_TM1"/>
    <property type="match status" value="1"/>
</dbReference>
<dbReference type="GO" id="GO:0005886">
    <property type="term" value="C:plasma membrane"/>
    <property type="evidence" value="ECO:0007669"/>
    <property type="project" value="UniProtKB-SubCell"/>
</dbReference>
<dbReference type="GO" id="GO:0055085">
    <property type="term" value="P:transmembrane transport"/>
    <property type="evidence" value="ECO:0007669"/>
    <property type="project" value="InterPro"/>
</dbReference>
<gene>
    <name evidence="10" type="ORF">TM49_03865</name>
</gene>
<organism evidence="10 11">
    <name type="scientific">Martelella endophytica</name>
    <dbReference type="NCBI Taxonomy" id="1486262"/>
    <lineage>
        <taxon>Bacteria</taxon>
        <taxon>Pseudomonadati</taxon>
        <taxon>Pseudomonadota</taxon>
        <taxon>Alphaproteobacteria</taxon>
        <taxon>Hyphomicrobiales</taxon>
        <taxon>Aurantimonadaceae</taxon>
        <taxon>Martelella</taxon>
    </lineage>
</organism>
<evidence type="ECO:0000256" key="6">
    <source>
        <dbReference type="ARBA" id="ARBA00022989"/>
    </source>
</evidence>
<feature type="transmembrane region" description="Helical" evidence="8">
    <location>
        <begin position="67"/>
        <end position="91"/>
    </location>
</feature>
<dbReference type="Pfam" id="PF00528">
    <property type="entry name" value="BPD_transp_1"/>
    <property type="match status" value="1"/>
</dbReference>
<keyword evidence="6 8" id="KW-1133">Transmembrane helix</keyword>
<keyword evidence="4" id="KW-0997">Cell inner membrane</keyword>
<dbReference type="STRING" id="1486262.TM49_03865"/>
<keyword evidence="11" id="KW-1185">Reference proteome</keyword>
<protein>
    <submittedName>
        <fullName evidence="10">ABC transporter permease</fullName>
    </submittedName>
</protein>
<evidence type="ECO:0000259" key="9">
    <source>
        <dbReference type="PROSITE" id="PS50928"/>
    </source>
</evidence>
<evidence type="ECO:0000256" key="5">
    <source>
        <dbReference type="ARBA" id="ARBA00022692"/>
    </source>
</evidence>
<dbReference type="InterPro" id="IPR035906">
    <property type="entry name" value="MetI-like_sf"/>
</dbReference>
<feature type="domain" description="ABC transmembrane type-1" evidence="9">
    <location>
        <begin position="65"/>
        <end position="255"/>
    </location>
</feature>
<dbReference type="InterPro" id="IPR000515">
    <property type="entry name" value="MetI-like"/>
</dbReference>
<proteinExistence type="inferred from homology"/>
<feature type="transmembrane region" description="Helical" evidence="8">
    <location>
        <begin position="12"/>
        <end position="34"/>
    </location>
</feature>
<evidence type="ECO:0000313" key="11">
    <source>
        <dbReference type="Proteomes" id="UP000032611"/>
    </source>
</evidence>
<feature type="transmembrane region" description="Helical" evidence="8">
    <location>
        <begin position="237"/>
        <end position="258"/>
    </location>
</feature>
<dbReference type="SUPFAM" id="SSF161098">
    <property type="entry name" value="MetI-like"/>
    <property type="match status" value="1"/>
</dbReference>
<feature type="transmembrane region" description="Helical" evidence="8">
    <location>
        <begin position="183"/>
        <end position="207"/>
    </location>
</feature>
<reference evidence="10 11" key="1">
    <citation type="journal article" date="2015" name="Genome Announc.">
        <title>Complete genome sequence of Martelella endophytica YC6887, which has antifungal activity associated with a halophyte.</title>
        <authorList>
            <person name="Khan A."/>
            <person name="Khan H."/>
            <person name="Chung E.J."/>
            <person name="Hossain M.T."/>
            <person name="Chung Y.R."/>
        </authorList>
    </citation>
    <scope>NUCLEOTIDE SEQUENCE [LARGE SCALE GENOMIC DNA]</scope>
    <source>
        <strain evidence="10">YC6887</strain>
    </source>
</reference>
<keyword evidence="5 8" id="KW-0812">Transmembrane</keyword>
<dbReference type="OrthoDB" id="9782004at2"/>
<name>A0A0D5LLF5_MAREN</name>
<dbReference type="PANTHER" id="PTHR43357">
    <property type="entry name" value="INNER MEMBRANE ABC TRANSPORTER PERMEASE PROTEIN YDCV"/>
    <property type="match status" value="1"/>
</dbReference>
<comment type="similarity">
    <text evidence="8">Belongs to the binding-protein-dependent transport system permease family.</text>
</comment>
<dbReference type="RefSeq" id="WP_045679613.1">
    <property type="nucleotide sequence ID" value="NZ_CP010803.1"/>
</dbReference>
<keyword evidence="7 8" id="KW-0472">Membrane</keyword>